<comment type="caution">
    <text evidence="3">The sequence shown here is derived from an EMBL/GenBank/DDBJ whole genome shotgun (WGS) entry which is preliminary data.</text>
</comment>
<dbReference type="EMBL" id="DXAK01000023">
    <property type="protein sequence ID" value="HJA06467.1"/>
    <property type="molecule type" value="Genomic_DNA"/>
</dbReference>
<dbReference type="Proteomes" id="UP000824223">
    <property type="component" value="Unassembled WGS sequence"/>
</dbReference>
<dbReference type="PANTHER" id="PTHR30404:SF0">
    <property type="entry name" value="N-ACETYLMURAMOYL-L-ALANINE AMIDASE AMIC"/>
    <property type="match status" value="1"/>
</dbReference>
<evidence type="ECO:0000313" key="3">
    <source>
        <dbReference type="EMBL" id="HJA06467.1"/>
    </source>
</evidence>
<dbReference type="InterPro" id="IPR002508">
    <property type="entry name" value="MurNAc-LAA_cat"/>
</dbReference>
<protein>
    <submittedName>
        <fullName evidence="3">N-acetylmuramoyl-L-alanine amidase</fullName>
        <ecNumber evidence="3">3.5.1.28</ecNumber>
    </submittedName>
</protein>
<dbReference type="PANTHER" id="PTHR30404">
    <property type="entry name" value="N-ACETYLMURAMOYL-L-ALANINE AMIDASE"/>
    <property type="match status" value="1"/>
</dbReference>
<keyword evidence="1 3" id="KW-0378">Hydrolase</keyword>
<organism evidence="3 4">
    <name type="scientific">Candidatus Mediterraneibacter pullicola</name>
    <dbReference type="NCBI Taxonomy" id="2838682"/>
    <lineage>
        <taxon>Bacteria</taxon>
        <taxon>Bacillati</taxon>
        <taxon>Bacillota</taxon>
        <taxon>Clostridia</taxon>
        <taxon>Lachnospirales</taxon>
        <taxon>Lachnospiraceae</taxon>
        <taxon>Mediterraneibacter</taxon>
    </lineage>
</organism>
<dbReference type="EC" id="3.5.1.28" evidence="3"/>
<dbReference type="AlphaFoldDB" id="A0A9D2KK62"/>
<name>A0A9D2KK62_9FIRM</name>
<dbReference type="Gene3D" id="3.40.630.40">
    <property type="entry name" value="Zn-dependent exopeptidases"/>
    <property type="match status" value="1"/>
</dbReference>
<evidence type="ECO:0000259" key="2">
    <source>
        <dbReference type="SMART" id="SM00646"/>
    </source>
</evidence>
<dbReference type="GO" id="GO:0009253">
    <property type="term" value="P:peptidoglycan catabolic process"/>
    <property type="evidence" value="ECO:0007669"/>
    <property type="project" value="InterPro"/>
</dbReference>
<reference evidence="3" key="1">
    <citation type="journal article" date="2021" name="PeerJ">
        <title>Extensive microbial diversity within the chicken gut microbiome revealed by metagenomics and culture.</title>
        <authorList>
            <person name="Gilroy R."/>
            <person name="Ravi A."/>
            <person name="Getino M."/>
            <person name="Pursley I."/>
            <person name="Horton D.L."/>
            <person name="Alikhan N.F."/>
            <person name="Baker D."/>
            <person name="Gharbi K."/>
            <person name="Hall N."/>
            <person name="Watson M."/>
            <person name="Adriaenssens E.M."/>
            <person name="Foster-Nyarko E."/>
            <person name="Jarju S."/>
            <person name="Secka A."/>
            <person name="Antonio M."/>
            <person name="Oren A."/>
            <person name="Chaudhuri R.R."/>
            <person name="La Ragione R."/>
            <person name="Hildebrand F."/>
            <person name="Pallen M.J."/>
        </authorList>
    </citation>
    <scope>NUCLEOTIDE SEQUENCE</scope>
    <source>
        <strain evidence="3">ChiSjej2B20-11307</strain>
    </source>
</reference>
<dbReference type="SMART" id="SM00646">
    <property type="entry name" value="Ami_3"/>
    <property type="match status" value="1"/>
</dbReference>
<sequence>MLRKIKFVAAIVALMVLIVLCQAGGGLLKKGFMKGRESSETATSAGRGRLIVLDPGHGGIDGGKKGINGAEEKEINLQISLIIKELLEKENVEVVMTRSDENRIGEDQVSDLKARVDIMNRENPVLAVSIHQNSYHEESVHGAQVFYYSESKEGARAASMLQEALREADPENTKEAKANDTYYILKKTEVPTVIAECGFLSNYEEAEKLITEDYQRKMAEAIVKGILQYIEE</sequence>
<dbReference type="SUPFAM" id="SSF53187">
    <property type="entry name" value="Zn-dependent exopeptidases"/>
    <property type="match status" value="1"/>
</dbReference>
<gene>
    <name evidence="3" type="ORF">H9798_04870</name>
</gene>
<dbReference type="CDD" id="cd02696">
    <property type="entry name" value="MurNAc-LAA"/>
    <property type="match status" value="1"/>
</dbReference>
<feature type="domain" description="MurNAc-LAA" evidence="2">
    <location>
        <begin position="116"/>
        <end position="227"/>
    </location>
</feature>
<dbReference type="InterPro" id="IPR050695">
    <property type="entry name" value="N-acetylmuramoyl_amidase_3"/>
</dbReference>
<dbReference type="GO" id="GO:0030288">
    <property type="term" value="C:outer membrane-bounded periplasmic space"/>
    <property type="evidence" value="ECO:0007669"/>
    <property type="project" value="TreeGrafter"/>
</dbReference>
<evidence type="ECO:0000256" key="1">
    <source>
        <dbReference type="ARBA" id="ARBA00022801"/>
    </source>
</evidence>
<reference evidence="3" key="2">
    <citation type="submission" date="2021-04" db="EMBL/GenBank/DDBJ databases">
        <authorList>
            <person name="Gilroy R."/>
        </authorList>
    </citation>
    <scope>NUCLEOTIDE SEQUENCE</scope>
    <source>
        <strain evidence="3">ChiSjej2B20-11307</strain>
    </source>
</reference>
<dbReference type="GO" id="GO:0008745">
    <property type="term" value="F:N-acetylmuramoyl-L-alanine amidase activity"/>
    <property type="evidence" value="ECO:0007669"/>
    <property type="project" value="UniProtKB-EC"/>
</dbReference>
<proteinExistence type="predicted"/>
<accession>A0A9D2KK62</accession>
<evidence type="ECO:0000313" key="4">
    <source>
        <dbReference type="Proteomes" id="UP000824223"/>
    </source>
</evidence>
<dbReference type="Pfam" id="PF01520">
    <property type="entry name" value="Amidase_3"/>
    <property type="match status" value="1"/>
</dbReference>